<evidence type="ECO:0000256" key="12">
    <source>
        <dbReference type="ARBA" id="ARBA00042615"/>
    </source>
</evidence>
<accession>F0Q8Q2</accession>
<dbReference type="PANTHER" id="PTHR30417">
    <property type="entry name" value="N-ACETYLMURAMOYL-L-ALANINE AMIDASE AMID"/>
    <property type="match status" value="1"/>
</dbReference>
<dbReference type="Pfam" id="PF01510">
    <property type="entry name" value="Amidase_2"/>
    <property type="match status" value="1"/>
</dbReference>
<comment type="similarity">
    <text evidence="4">Belongs to the N-acetylmuramoyl-L-alanine amidase 2 family.</text>
</comment>
<keyword evidence="9" id="KW-0862">Zinc</keyword>
<feature type="region of interest" description="Disordered" evidence="13">
    <location>
        <begin position="1"/>
        <end position="23"/>
    </location>
</feature>
<dbReference type="CDD" id="cd06583">
    <property type="entry name" value="PGRP"/>
    <property type="match status" value="1"/>
</dbReference>
<evidence type="ECO:0000256" key="1">
    <source>
        <dbReference type="ARBA" id="ARBA00001561"/>
    </source>
</evidence>
<comment type="subcellular location">
    <subcellularLocation>
        <location evidence="3">Cytoplasm</location>
    </subcellularLocation>
</comment>
<evidence type="ECO:0000256" key="11">
    <source>
        <dbReference type="ARBA" id="ARBA00039257"/>
    </source>
</evidence>
<comment type="catalytic activity">
    <reaction evidence="1">
        <text>Hydrolyzes the link between N-acetylmuramoyl residues and L-amino acid residues in certain cell-wall glycopeptides.</text>
        <dbReference type="EC" id="3.5.1.28"/>
    </reaction>
</comment>
<keyword evidence="8" id="KW-0378">Hydrolase</keyword>
<dbReference type="SMART" id="SM00644">
    <property type="entry name" value="Ami_2"/>
    <property type="match status" value="1"/>
</dbReference>
<evidence type="ECO:0000256" key="13">
    <source>
        <dbReference type="SAM" id="MobiDB-lite"/>
    </source>
</evidence>
<evidence type="ECO:0000256" key="9">
    <source>
        <dbReference type="ARBA" id="ARBA00022833"/>
    </source>
</evidence>
<feature type="domain" description="N-acetylmuramoyl-L-alanine amidase" evidence="14">
    <location>
        <begin position="37"/>
        <end position="185"/>
    </location>
</feature>
<dbReference type="EMBL" id="CP002521">
    <property type="protein sequence ID" value="ADX44720.1"/>
    <property type="molecule type" value="Genomic_DNA"/>
</dbReference>
<dbReference type="Proteomes" id="UP000002482">
    <property type="component" value="Chromosome"/>
</dbReference>
<dbReference type="GO" id="GO:0009253">
    <property type="term" value="P:peptidoglycan catabolic process"/>
    <property type="evidence" value="ECO:0007669"/>
    <property type="project" value="InterPro"/>
</dbReference>
<dbReference type="GO" id="GO:0005737">
    <property type="term" value="C:cytoplasm"/>
    <property type="evidence" value="ECO:0007669"/>
    <property type="project" value="UniProtKB-SubCell"/>
</dbReference>
<evidence type="ECO:0000259" key="14">
    <source>
        <dbReference type="SMART" id="SM00644"/>
    </source>
</evidence>
<evidence type="ECO:0000313" key="16">
    <source>
        <dbReference type="Proteomes" id="UP000002482"/>
    </source>
</evidence>
<gene>
    <name evidence="15" type="ordered locus">Acav_0797</name>
</gene>
<dbReference type="InterPro" id="IPR002502">
    <property type="entry name" value="Amidase_domain"/>
</dbReference>
<dbReference type="NCBIfam" id="NF008758">
    <property type="entry name" value="PRK11789.1"/>
    <property type="match status" value="1"/>
</dbReference>
<evidence type="ECO:0000256" key="6">
    <source>
        <dbReference type="ARBA" id="ARBA00022490"/>
    </source>
</evidence>
<protein>
    <recommendedName>
        <fullName evidence="11">1,6-anhydro-N-acetylmuramyl-L-alanine amidase AmpD</fullName>
        <ecNumber evidence="5">3.5.1.28</ecNumber>
    </recommendedName>
    <alternativeName>
        <fullName evidence="12">N-acetylmuramoyl-L-alanine amidase</fullName>
    </alternativeName>
</protein>
<evidence type="ECO:0000256" key="2">
    <source>
        <dbReference type="ARBA" id="ARBA00001947"/>
    </source>
</evidence>
<dbReference type="PANTHER" id="PTHR30417:SF4">
    <property type="entry name" value="1,6-ANHYDRO-N-ACETYLMURAMYL-L-ALANINE AMIDASE AMPD"/>
    <property type="match status" value="1"/>
</dbReference>
<keyword evidence="7" id="KW-0479">Metal-binding</keyword>
<evidence type="ECO:0000313" key="15">
    <source>
        <dbReference type="EMBL" id="ADX44720.1"/>
    </source>
</evidence>
<dbReference type="AlphaFoldDB" id="F0Q8Q2"/>
<dbReference type="HOGENOM" id="CLU_049290_1_0_4"/>
<proteinExistence type="inferred from homology"/>
<evidence type="ECO:0000256" key="3">
    <source>
        <dbReference type="ARBA" id="ARBA00004496"/>
    </source>
</evidence>
<dbReference type="GO" id="GO:0009254">
    <property type="term" value="P:peptidoglycan turnover"/>
    <property type="evidence" value="ECO:0007669"/>
    <property type="project" value="TreeGrafter"/>
</dbReference>
<sequence>MQPPDLMNDAPGPGSGPGEAGPRWNGGWYLPATALPSPNFGPRPARAAIDLIVVHSISLPPGEYGTGEVQRLFTNALDWDAHPYYAGIRGLQVSAHFFIERSGRLWQFVDCGDRAWHAGPSAYRGRDNCNDDSIGIELEGLEGDTFEPAQYEALGTLCRDIAQRYPVAHVAGHEHVAPGRKRDPGPGFDWHELQSRFGNPRIAFPPQVKPF</sequence>
<dbReference type="Gene3D" id="3.40.80.10">
    <property type="entry name" value="Peptidoglycan recognition protein-like"/>
    <property type="match status" value="1"/>
</dbReference>
<dbReference type="GO" id="GO:0071555">
    <property type="term" value="P:cell wall organization"/>
    <property type="evidence" value="ECO:0007669"/>
    <property type="project" value="UniProtKB-KW"/>
</dbReference>
<comment type="cofactor">
    <cofactor evidence="2">
        <name>Zn(2+)</name>
        <dbReference type="ChEBI" id="CHEBI:29105"/>
    </cofactor>
</comment>
<name>F0Q8Q2_PARA1</name>
<keyword evidence="6" id="KW-0963">Cytoplasm</keyword>
<evidence type="ECO:0000256" key="7">
    <source>
        <dbReference type="ARBA" id="ARBA00022723"/>
    </source>
</evidence>
<dbReference type="KEGG" id="aaa:Acav_0797"/>
<dbReference type="InterPro" id="IPR051206">
    <property type="entry name" value="NAMLAA_amidase_2"/>
</dbReference>
<organism evidence="15 16">
    <name type="scientific">Paracidovorax avenae (strain ATCC 19860 / DSM 7227 / CCUG 15838 / JCM 20985 / LMG 2117 / NCPPB 1011)</name>
    <name type="common">Acidovorax avenae</name>
    <dbReference type="NCBI Taxonomy" id="643561"/>
    <lineage>
        <taxon>Bacteria</taxon>
        <taxon>Pseudomonadati</taxon>
        <taxon>Pseudomonadota</taxon>
        <taxon>Betaproteobacteria</taxon>
        <taxon>Burkholderiales</taxon>
        <taxon>Comamonadaceae</taxon>
        <taxon>Paracidovorax</taxon>
    </lineage>
</organism>
<evidence type="ECO:0000256" key="4">
    <source>
        <dbReference type="ARBA" id="ARBA00007553"/>
    </source>
</evidence>
<dbReference type="GO" id="GO:0008745">
    <property type="term" value="F:N-acetylmuramoyl-L-alanine amidase activity"/>
    <property type="evidence" value="ECO:0007669"/>
    <property type="project" value="UniProtKB-EC"/>
</dbReference>
<dbReference type="SUPFAM" id="SSF55846">
    <property type="entry name" value="N-acetylmuramoyl-L-alanine amidase-like"/>
    <property type="match status" value="1"/>
</dbReference>
<evidence type="ECO:0000256" key="8">
    <source>
        <dbReference type="ARBA" id="ARBA00022801"/>
    </source>
</evidence>
<dbReference type="OrthoDB" id="9794842at2"/>
<dbReference type="InterPro" id="IPR036505">
    <property type="entry name" value="Amidase/PGRP_sf"/>
</dbReference>
<evidence type="ECO:0000256" key="10">
    <source>
        <dbReference type="ARBA" id="ARBA00023316"/>
    </source>
</evidence>
<dbReference type="GO" id="GO:0046872">
    <property type="term" value="F:metal ion binding"/>
    <property type="evidence" value="ECO:0007669"/>
    <property type="project" value="UniProtKB-KW"/>
</dbReference>
<dbReference type="EC" id="3.5.1.28" evidence="5"/>
<dbReference type="RefSeq" id="WP_013593270.1">
    <property type="nucleotide sequence ID" value="NC_015138.1"/>
</dbReference>
<dbReference type="GeneID" id="34236102"/>
<reference evidence="15" key="1">
    <citation type="submission" date="2011-02" db="EMBL/GenBank/DDBJ databases">
        <title>Complete sequence of Acidovorax avenae subsp. avenae ATCC 19860.</title>
        <authorList>
            <consortium name="US DOE Joint Genome Institute"/>
            <person name="Lucas S."/>
            <person name="Copeland A."/>
            <person name="Lapidus A."/>
            <person name="Cheng J.-F."/>
            <person name="Goodwin L."/>
            <person name="Pitluck S."/>
            <person name="Chertkov O."/>
            <person name="Held B."/>
            <person name="Detter J.C."/>
            <person name="Han C."/>
            <person name="Tapia R."/>
            <person name="Land M."/>
            <person name="Hauser L."/>
            <person name="Kyrpides N."/>
            <person name="Ivanova N."/>
            <person name="Ovchinnikova G."/>
            <person name="Pagani I."/>
            <person name="Gordon S."/>
            <person name="Woyke T."/>
        </authorList>
    </citation>
    <scope>NUCLEOTIDE SEQUENCE</scope>
    <source>
        <strain evidence="15">ATCC 19860</strain>
    </source>
</reference>
<keyword evidence="16" id="KW-1185">Reference proteome</keyword>
<evidence type="ECO:0000256" key="5">
    <source>
        <dbReference type="ARBA" id="ARBA00011901"/>
    </source>
</evidence>
<keyword evidence="10" id="KW-0961">Cell wall biogenesis/degradation</keyword>